<sequence length="412" mass="44969">MGGVANTVVVDTVLSMRKGFLRDVSVNVSDGIGASFVTDIEGRTGLSGHSLSRAHGGRQTARRQTGRRQCRPSRLTGSRPAADCQRPGVHTFCRSRPHPAPRPWPQIPSANPILLARPFHTPPAPLPSPPCSSPRLHHPRPTSRPHPRKSRRAPEILAPPPPQTLPYLPPRSQVGERVGQEGSTQTSRSAVMTGDTAEEGSSPSPVTRRSSMEGTTRRRGPWDGVVAGAAPRTEGLPVPARDNVGRRACVPVTGRAPGPEEGARQVPRTIWSSIHAPADRDLLARPPCESNVTVLVSRSHAYHRRGLWAIKAKHGGAFLKAEMPVVVAEPKFYPADNTKPRKPSTRKPKPRSLEKFDDKYFATKDLPQLKKDDQKAVDAELIKAIEVVPNLKTYLGAWFSLRDGDKPHEIVF</sequence>
<dbReference type="PANTHER" id="PTHR10715">
    <property type="entry name" value="60S RIBOSOMAL PROTEIN L6"/>
    <property type="match status" value="1"/>
</dbReference>
<keyword evidence="3" id="KW-1185">Reference proteome</keyword>
<reference evidence="2" key="2">
    <citation type="submission" date="2019-07" db="EMBL/GenBank/DDBJ databases">
        <authorList>
            <person name="Seetharam A."/>
            <person name="Woodhouse M."/>
            <person name="Cannon E."/>
        </authorList>
    </citation>
    <scope>NUCLEOTIDE SEQUENCE [LARGE SCALE GENOMIC DNA]</scope>
    <source>
        <strain evidence="2">cv. B73</strain>
    </source>
</reference>
<feature type="compositionally biased region" description="Pro residues" evidence="1">
    <location>
        <begin position="157"/>
        <end position="169"/>
    </location>
</feature>
<feature type="region of interest" description="Disordered" evidence="1">
    <location>
        <begin position="44"/>
        <end position="242"/>
    </location>
</feature>
<evidence type="ECO:0000313" key="3">
    <source>
        <dbReference type="Proteomes" id="UP000007305"/>
    </source>
</evidence>
<feature type="compositionally biased region" description="Basic residues" evidence="1">
    <location>
        <begin position="135"/>
        <end position="151"/>
    </location>
</feature>
<dbReference type="InterPro" id="IPR000915">
    <property type="entry name" value="60S_ribosomal_eL6"/>
</dbReference>
<feature type="region of interest" description="Disordered" evidence="1">
    <location>
        <begin position="334"/>
        <end position="353"/>
    </location>
</feature>
<reference evidence="3" key="1">
    <citation type="journal article" date="2009" name="Science">
        <title>The B73 maize genome: complexity, diversity, and dynamics.</title>
        <authorList>
            <person name="Schnable P.S."/>
            <person name="Ware D."/>
            <person name="Fulton R.S."/>
            <person name="Stein J.C."/>
            <person name="Wei F."/>
            <person name="Pasternak S."/>
            <person name="Liang C."/>
            <person name="Zhang J."/>
            <person name="Fulton L."/>
            <person name="Graves T.A."/>
            <person name="Minx P."/>
            <person name="Reily A.D."/>
            <person name="Courtney L."/>
            <person name="Kruchowski S.S."/>
            <person name="Tomlinson C."/>
            <person name="Strong C."/>
            <person name="Delehaunty K."/>
            <person name="Fronick C."/>
            <person name="Courtney B."/>
            <person name="Rock S.M."/>
            <person name="Belter E."/>
            <person name="Du F."/>
            <person name="Kim K."/>
            <person name="Abbott R.M."/>
            <person name="Cotton M."/>
            <person name="Levy A."/>
            <person name="Marchetto P."/>
            <person name="Ochoa K."/>
            <person name="Jackson S.M."/>
            <person name="Gillam B."/>
            <person name="Chen W."/>
            <person name="Yan L."/>
            <person name="Higginbotham J."/>
            <person name="Cardenas M."/>
            <person name="Waligorski J."/>
            <person name="Applebaum E."/>
            <person name="Phelps L."/>
            <person name="Falcone J."/>
            <person name="Kanchi K."/>
            <person name="Thane T."/>
            <person name="Scimone A."/>
            <person name="Thane N."/>
            <person name="Henke J."/>
            <person name="Wang T."/>
            <person name="Ruppert J."/>
            <person name="Shah N."/>
            <person name="Rotter K."/>
            <person name="Hodges J."/>
            <person name="Ingenthron E."/>
            <person name="Cordes M."/>
            <person name="Kohlberg S."/>
            <person name="Sgro J."/>
            <person name="Delgado B."/>
            <person name="Mead K."/>
            <person name="Chinwalla A."/>
            <person name="Leonard S."/>
            <person name="Crouse K."/>
            <person name="Collura K."/>
            <person name="Kudrna D."/>
            <person name="Currie J."/>
            <person name="He R."/>
            <person name="Angelova A."/>
            <person name="Rajasekar S."/>
            <person name="Mueller T."/>
            <person name="Lomeli R."/>
            <person name="Scara G."/>
            <person name="Ko A."/>
            <person name="Delaney K."/>
            <person name="Wissotski M."/>
            <person name="Lopez G."/>
            <person name="Campos D."/>
            <person name="Braidotti M."/>
            <person name="Ashley E."/>
            <person name="Golser W."/>
            <person name="Kim H."/>
            <person name="Lee S."/>
            <person name="Lin J."/>
            <person name="Dujmic Z."/>
            <person name="Kim W."/>
            <person name="Talag J."/>
            <person name="Zuccolo A."/>
            <person name="Fan C."/>
            <person name="Sebastian A."/>
            <person name="Kramer M."/>
            <person name="Spiegel L."/>
            <person name="Nascimento L."/>
            <person name="Zutavern T."/>
            <person name="Miller B."/>
            <person name="Ambroise C."/>
            <person name="Muller S."/>
            <person name="Spooner W."/>
            <person name="Narechania A."/>
            <person name="Ren L."/>
            <person name="Wei S."/>
            <person name="Kumari S."/>
            <person name="Faga B."/>
            <person name="Levy M.J."/>
            <person name="McMahan L."/>
            <person name="Van Buren P."/>
            <person name="Vaughn M.W."/>
            <person name="Ying K."/>
            <person name="Yeh C.-T."/>
            <person name="Emrich S.J."/>
            <person name="Jia Y."/>
            <person name="Kalyanaraman A."/>
            <person name="Hsia A.-P."/>
            <person name="Barbazuk W.B."/>
            <person name="Baucom R.S."/>
            <person name="Brutnell T.P."/>
            <person name="Carpita N.C."/>
            <person name="Chaparro C."/>
            <person name="Chia J.-M."/>
            <person name="Deragon J.-M."/>
            <person name="Estill J.C."/>
            <person name="Fu Y."/>
            <person name="Jeddeloh J.A."/>
            <person name="Han Y."/>
            <person name="Lee H."/>
            <person name="Li P."/>
            <person name="Lisch D.R."/>
            <person name="Liu S."/>
            <person name="Liu Z."/>
            <person name="Nagel D.H."/>
            <person name="McCann M.C."/>
            <person name="SanMiguel P."/>
            <person name="Myers A.M."/>
            <person name="Nettleton D."/>
            <person name="Nguyen J."/>
            <person name="Penning B.W."/>
            <person name="Ponnala L."/>
            <person name="Schneider K.L."/>
            <person name="Schwartz D.C."/>
            <person name="Sharma A."/>
            <person name="Soderlund C."/>
            <person name="Springer N.M."/>
            <person name="Sun Q."/>
            <person name="Wang H."/>
            <person name="Waterman M."/>
            <person name="Westerman R."/>
            <person name="Wolfgruber T.K."/>
            <person name="Yang L."/>
            <person name="Yu Y."/>
            <person name="Zhang L."/>
            <person name="Zhou S."/>
            <person name="Zhu Q."/>
            <person name="Bennetzen J.L."/>
            <person name="Dawe R.K."/>
            <person name="Jiang J."/>
            <person name="Jiang N."/>
            <person name="Presting G.G."/>
            <person name="Wessler S.R."/>
            <person name="Aluru S."/>
            <person name="Martienssen R.A."/>
            <person name="Clifton S.W."/>
            <person name="McCombie W.R."/>
            <person name="Wing R.A."/>
            <person name="Wilson R.K."/>
        </authorList>
    </citation>
    <scope>NUCLEOTIDE SEQUENCE [LARGE SCALE GENOMIC DNA]</scope>
    <source>
        <strain evidence="3">cv. B73</strain>
    </source>
</reference>
<evidence type="ECO:0000313" key="2">
    <source>
        <dbReference type="EnsemblPlants" id="Zm00001eb170250_P001"/>
    </source>
</evidence>
<dbReference type="Proteomes" id="UP000007305">
    <property type="component" value="Chromosome 4"/>
</dbReference>
<feature type="compositionally biased region" description="Basic residues" evidence="1">
    <location>
        <begin position="60"/>
        <end position="71"/>
    </location>
</feature>
<evidence type="ECO:0000256" key="1">
    <source>
        <dbReference type="SAM" id="MobiDB-lite"/>
    </source>
</evidence>
<dbReference type="GO" id="GO:0002181">
    <property type="term" value="P:cytoplasmic translation"/>
    <property type="evidence" value="ECO:0000318"/>
    <property type="project" value="GO_Central"/>
</dbReference>
<dbReference type="AlphaFoldDB" id="A0A804NLU8"/>
<name>A0A804NLU8_MAIZE</name>
<dbReference type="GO" id="GO:0003735">
    <property type="term" value="F:structural constituent of ribosome"/>
    <property type="evidence" value="ECO:0000318"/>
    <property type="project" value="GO_Central"/>
</dbReference>
<protein>
    <recommendedName>
        <fullName evidence="4">60S ribosomal protein L6</fullName>
    </recommendedName>
</protein>
<proteinExistence type="predicted"/>
<feature type="compositionally biased region" description="Polar residues" evidence="1">
    <location>
        <begin position="199"/>
        <end position="214"/>
    </location>
</feature>
<dbReference type="Gramene" id="Zm00001eb170250_T001">
    <property type="protein sequence ID" value="Zm00001eb170250_P001"/>
    <property type="gene ID" value="Zm00001eb170250"/>
</dbReference>
<dbReference type="GO" id="GO:0003723">
    <property type="term" value="F:RNA binding"/>
    <property type="evidence" value="ECO:0000318"/>
    <property type="project" value="GO_Central"/>
</dbReference>
<dbReference type="EnsemblPlants" id="Zm00001eb170250_T001">
    <property type="protein sequence ID" value="Zm00001eb170250_P001"/>
    <property type="gene ID" value="Zm00001eb170250"/>
</dbReference>
<dbReference type="GO" id="GO:0022625">
    <property type="term" value="C:cytosolic large ribosomal subunit"/>
    <property type="evidence" value="ECO:0000318"/>
    <property type="project" value="GO_Central"/>
</dbReference>
<reference evidence="2" key="3">
    <citation type="submission" date="2021-05" db="UniProtKB">
        <authorList>
            <consortium name="EnsemblPlants"/>
        </authorList>
    </citation>
    <scope>IDENTIFICATION</scope>
    <source>
        <strain evidence="2">cv. B73</strain>
    </source>
</reference>
<accession>A0A804NLU8</accession>
<feature type="compositionally biased region" description="Basic residues" evidence="1">
    <location>
        <begin position="340"/>
        <end position="350"/>
    </location>
</feature>
<feature type="compositionally biased region" description="Polar residues" evidence="1">
    <location>
        <begin position="181"/>
        <end position="190"/>
    </location>
</feature>
<feature type="compositionally biased region" description="Pro residues" evidence="1">
    <location>
        <begin position="120"/>
        <end position="132"/>
    </location>
</feature>
<evidence type="ECO:0008006" key="4">
    <source>
        <dbReference type="Google" id="ProtNLM"/>
    </source>
</evidence>
<organism evidence="2 3">
    <name type="scientific">Zea mays</name>
    <name type="common">Maize</name>
    <dbReference type="NCBI Taxonomy" id="4577"/>
    <lineage>
        <taxon>Eukaryota</taxon>
        <taxon>Viridiplantae</taxon>
        <taxon>Streptophyta</taxon>
        <taxon>Embryophyta</taxon>
        <taxon>Tracheophyta</taxon>
        <taxon>Spermatophyta</taxon>
        <taxon>Magnoliopsida</taxon>
        <taxon>Liliopsida</taxon>
        <taxon>Poales</taxon>
        <taxon>Poaceae</taxon>
        <taxon>PACMAD clade</taxon>
        <taxon>Panicoideae</taxon>
        <taxon>Andropogonodae</taxon>
        <taxon>Andropogoneae</taxon>
        <taxon>Tripsacinae</taxon>
        <taxon>Zea</taxon>
    </lineage>
</organism>
<dbReference type="PANTHER" id="PTHR10715:SF0">
    <property type="entry name" value="LARGE RIBOSOMAL SUBUNIT PROTEIN EL6"/>
    <property type="match status" value="1"/>
</dbReference>
<dbReference type="Pfam" id="PF01159">
    <property type="entry name" value="Ribosomal_L6e"/>
    <property type="match status" value="1"/>
</dbReference>
<dbReference type="InParanoid" id="A0A804NLU8"/>